<evidence type="ECO:0000313" key="2">
    <source>
        <dbReference type="EMBL" id="MSE19746.1"/>
    </source>
</evidence>
<feature type="domain" description="Phage head morphogenesis" evidence="1">
    <location>
        <begin position="204"/>
        <end position="307"/>
    </location>
</feature>
<evidence type="ECO:0000313" key="3">
    <source>
        <dbReference type="Proteomes" id="UP000491237"/>
    </source>
</evidence>
<name>A0A844EHZ2_9LACO</name>
<gene>
    <name evidence="2" type="ORF">GKC44_00405</name>
</gene>
<accession>A0A844EHZ2</accession>
<protein>
    <submittedName>
        <fullName evidence="2">Phage head morphogenesis protein</fullName>
    </submittedName>
</protein>
<dbReference type="InterPro" id="IPR006528">
    <property type="entry name" value="Phage_head_morphogenesis_dom"/>
</dbReference>
<dbReference type="NCBIfam" id="TIGR01641">
    <property type="entry name" value="phageSPP1_gp7"/>
    <property type="match status" value="1"/>
</dbReference>
<dbReference type="Proteomes" id="UP000491237">
    <property type="component" value="Unassembled WGS sequence"/>
</dbReference>
<proteinExistence type="predicted"/>
<reference evidence="2 3" key="1">
    <citation type="submission" date="2019-11" db="EMBL/GenBank/DDBJ databases">
        <title>Draft Genome Sequence of Plant Growth-Promoting Rhizosphere-Associated Bacteria.</title>
        <authorList>
            <person name="Vasilyev I.Y."/>
            <person name="Radchenko V."/>
            <person name="Ilnitskaya E.V."/>
        </authorList>
    </citation>
    <scope>NUCLEOTIDE SEQUENCE [LARGE SCALE GENOMIC DNA]</scope>
    <source>
        <strain evidence="2 3">VRA_07sq_f</strain>
    </source>
</reference>
<evidence type="ECO:0000259" key="1">
    <source>
        <dbReference type="Pfam" id="PF04233"/>
    </source>
</evidence>
<dbReference type="EMBL" id="WKKY01000002">
    <property type="protein sequence ID" value="MSE19746.1"/>
    <property type="molecule type" value="Genomic_DNA"/>
</dbReference>
<dbReference type="Pfam" id="PF04233">
    <property type="entry name" value="Phage_Mu_F"/>
    <property type="match status" value="1"/>
</dbReference>
<dbReference type="AlphaFoldDB" id="A0A844EHZ2"/>
<comment type="caution">
    <text evidence="2">The sequence shown here is derived from an EMBL/GenBank/DDBJ whole genome shotgun (WGS) entry which is preliminary data.</text>
</comment>
<sequence length="348" mass="40638">MTMASLSNIDYWQRRYLQVKAKEIRDTETYERALQPELNGLFRDLNSEMQGWYVRYANNNGITKEDAAKILNNVHTKHWQLTLKQFEEKAKAGGHTQELNNEYYRSRVARLQALEEQMKQHTARFAGNETSHMRDALAEQYDDTYMRTTFNTQIQTAKLTADFAKFNEAQLKIAVSQPWGKDGKDFSKRIWKNYQEELPSYLMDAVMRGTFLGWSPQRITTQMHARFQDVKRNNIHRLVVSEMGHAASEATAKSYEENEIEEYEYMATLESHTCTVCAKLDGEVFKVSERKPGINYPLIHARCRCDTVPHIKGLPDVQQRWTRDSETGKGKLIKNMKFDEWKKVIGIN</sequence>
<organism evidence="2 3">
    <name type="scientific">Lentilactobacillus parabuchneri</name>
    <dbReference type="NCBI Taxonomy" id="152331"/>
    <lineage>
        <taxon>Bacteria</taxon>
        <taxon>Bacillati</taxon>
        <taxon>Bacillota</taxon>
        <taxon>Bacilli</taxon>
        <taxon>Lactobacillales</taxon>
        <taxon>Lactobacillaceae</taxon>
        <taxon>Lentilactobacillus</taxon>
    </lineage>
</organism>